<proteinExistence type="predicted"/>
<organism evidence="3 4">
    <name type="scientific">Rhodanobacter lycopersici</name>
    <dbReference type="NCBI Taxonomy" id="3162487"/>
    <lineage>
        <taxon>Bacteria</taxon>
        <taxon>Pseudomonadati</taxon>
        <taxon>Pseudomonadota</taxon>
        <taxon>Gammaproteobacteria</taxon>
        <taxon>Lysobacterales</taxon>
        <taxon>Rhodanobacteraceae</taxon>
        <taxon>Rhodanobacter</taxon>
    </lineage>
</organism>
<dbReference type="Pfam" id="PF09722">
    <property type="entry name" value="Xre_MbcA_ParS_C"/>
    <property type="match status" value="1"/>
</dbReference>
<name>A0ABV3QCP5_9GAMM</name>
<evidence type="ECO:0000259" key="2">
    <source>
        <dbReference type="Pfam" id="PF20432"/>
    </source>
</evidence>
<reference evidence="3 4" key="1">
    <citation type="submission" date="2024-06" db="EMBL/GenBank/DDBJ databases">
        <authorList>
            <person name="Woo H."/>
        </authorList>
    </citation>
    <scope>NUCLEOTIDE SEQUENCE [LARGE SCALE GENOMIC DNA]</scope>
    <source>
        <strain evidence="3 4">Si-c</strain>
    </source>
</reference>
<dbReference type="Pfam" id="PF20432">
    <property type="entry name" value="Xre-like-HTH"/>
    <property type="match status" value="1"/>
</dbReference>
<evidence type="ECO:0000259" key="1">
    <source>
        <dbReference type="Pfam" id="PF09722"/>
    </source>
</evidence>
<evidence type="ECO:0000313" key="3">
    <source>
        <dbReference type="EMBL" id="MEW9571606.1"/>
    </source>
</evidence>
<feature type="domain" description="Antitoxin Xre/MbcA/ParS-like toxin-binding" evidence="1">
    <location>
        <begin position="85"/>
        <end position="137"/>
    </location>
</feature>
<dbReference type="InterPro" id="IPR024467">
    <property type="entry name" value="Xre/MbcA/ParS-like_toxin-bd"/>
</dbReference>
<comment type="caution">
    <text evidence="3">The sequence shown here is derived from an EMBL/GenBank/DDBJ whole genome shotgun (WGS) entry which is preliminary data.</text>
</comment>
<dbReference type="EMBL" id="JBFOHK010000002">
    <property type="protein sequence ID" value="MEW9571606.1"/>
    <property type="molecule type" value="Genomic_DNA"/>
</dbReference>
<feature type="domain" description="Antitoxin Xre-like helix-turn-helix" evidence="2">
    <location>
        <begin position="23"/>
        <end position="80"/>
    </location>
</feature>
<evidence type="ECO:0000313" key="4">
    <source>
        <dbReference type="Proteomes" id="UP001556220"/>
    </source>
</evidence>
<sequence length="137" mass="15526">MNAHASRIADATSHYLPTDAALTAPALRSFFRLAEHWDLRVAEQRKLLGDPPESTFYKWKRELDGSLGRDTLERISYLLGIWKDLQILFPDPAQADAWLRKPNTTSLFGGHSALERMLSGNVADLFVVRQYLDAQRG</sequence>
<dbReference type="Proteomes" id="UP001556220">
    <property type="component" value="Unassembled WGS sequence"/>
</dbReference>
<dbReference type="InterPro" id="IPR046847">
    <property type="entry name" value="Xre-like_HTH"/>
</dbReference>
<gene>
    <name evidence="3" type="ORF">ABQJ54_07575</name>
</gene>
<keyword evidence="4" id="KW-1185">Reference proteome</keyword>
<accession>A0ABV3QCP5</accession>
<dbReference type="RefSeq" id="WP_367853689.1">
    <property type="nucleotide sequence ID" value="NZ_JBFOHK010000002.1"/>
</dbReference>
<protein>
    <submittedName>
        <fullName evidence="3">Antitoxin Xre/MbcA/ParS toxin-binding domain-containing protein</fullName>
    </submittedName>
</protein>